<evidence type="ECO:0000256" key="4">
    <source>
        <dbReference type="ARBA" id="ARBA00023136"/>
    </source>
</evidence>
<feature type="transmembrane region" description="Helical" evidence="5">
    <location>
        <begin position="37"/>
        <end position="58"/>
    </location>
</feature>
<feature type="transmembrane region" description="Helical" evidence="5">
    <location>
        <begin position="78"/>
        <end position="99"/>
    </location>
</feature>
<keyword evidence="4 5" id="KW-0472">Membrane</keyword>
<evidence type="ECO:0000259" key="6">
    <source>
        <dbReference type="Pfam" id="PF07298"/>
    </source>
</evidence>
<evidence type="ECO:0000313" key="8">
    <source>
        <dbReference type="Proteomes" id="UP001226762"/>
    </source>
</evidence>
<comment type="subcellular location">
    <subcellularLocation>
        <location evidence="1">Membrane</location>
        <topology evidence="1">Multi-pass membrane protein</topology>
    </subcellularLocation>
</comment>
<evidence type="ECO:0000256" key="5">
    <source>
        <dbReference type="SAM" id="Phobius"/>
    </source>
</evidence>
<evidence type="ECO:0000313" key="7">
    <source>
        <dbReference type="EMBL" id="MDQ2090584.1"/>
    </source>
</evidence>
<reference evidence="7" key="2">
    <citation type="submission" date="2023-02" db="EMBL/GenBank/DDBJ databases">
        <title>'Rhodoalgimonas zhirmunskyi' gen. nov., isolated from a red alga.</title>
        <authorList>
            <person name="Nedashkovskaya O.I."/>
            <person name="Otstavnykh N.Y."/>
            <person name="Bystritskaya E.P."/>
            <person name="Balabanova L.A."/>
            <person name="Isaeva M.P."/>
        </authorList>
    </citation>
    <scope>NUCLEOTIDE SEQUENCE</scope>
    <source>
        <strain evidence="7">KCTC 52189</strain>
    </source>
</reference>
<keyword evidence="8" id="KW-1185">Reference proteome</keyword>
<comment type="caution">
    <text evidence="7">The sequence shown here is derived from an EMBL/GenBank/DDBJ whole genome shotgun (WGS) entry which is preliminary data.</text>
</comment>
<accession>A0AAE3WDE9</accession>
<evidence type="ECO:0000256" key="2">
    <source>
        <dbReference type="ARBA" id="ARBA00022692"/>
    </source>
</evidence>
<keyword evidence="3 5" id="KW-1133">Transmembrane helix</keyword>
<protein>
    <submittedName>
        <fullName evidence="7">NnrU family protein</fullName>
    </submittedName>
</protein>
<reference evidence="7" key="1">
    <citation type="submission" date="2022-07" db="EMBL/GenBank/DDBJ databases">
        <authorList>
            <person name="Otstavnykh N."/>
            <person name="Isaeva M."/>
            <person name="Bystritskaya E."/>
        </authorList>
    </citation>
    <scope>NUCLEOTIDE SEQUENCE</scope>
    <source>
        <strain evidence="7">KCTC 52189</strain>
    </source>
</reference>
<sequence length="227" mass="25059">MGWIEFALALIVFMASHRVPAMAGLKARLERALGRRGYVIVFSLVSTLLLFWVIFAAGRAPFVPLWDQAGWQRWAVNIVMPLVIALMVFGTAAANPFAFEGRTDGFDPDRPGIAGLTRQPLLWALALWSGAHLLANGDLAHLILFGLFLGFSLAGMAIVERRRRAGMGTEAWDRAARRTGLLPFAAMVSGRWQPRSLPSLVRLAIWVLSWAALWRLHLPVIGVWPGP</sequence>
<organism evidence="7 8">
    <name type="scientific">Marimonas arenosa</name>
    <dbReference type="NCBI Taxonomy" id="1795305"/>
    <lineage>
        <taxon>Bacteria</taxon>
        <taxon>Pseudomonadati</taxon>
        <taxon>Pseudomonadota</taxon>
        <taxon>Alphaproteobacteria</taxon>
        <taxon>Rhodobacterales</taxon>
        <taxon>Paracoccaceae</taxon>
        <taxon>Marimonas</taxon>
    </lineage>
</organism>
<dbReference type="GO" id="GO:0016020">
    <property type="term" value="C:membrane"/>
    <property type="evidence" value="ECO:0007669"/>
    <property type="project" value="UniProtKB-SubCell"/>
</dbReference>
<feature type="transmembrane region" description="Helical" evidence="5">
    <location>
        <begin position="141"/>
        <end position="159"/>
    </location>
</feature>
<dbReference type="Pfam" id="PF07298">
    <property type="entry name" value="NnrU"/>
    <property type="match status" value="1"/>
</dbReference>
<dbReference type="InterPro" id="IPR009915">
    <property type="entry name" value="NnrU_dom"/>
</dbReference>
<dbReference type="RefSeq" id="WP_306735858.1">
    <property type="nucleotide sequence ID" value="NZ_JANHAX010000003.1"/>
</dbReference>
<evidence type="ECO:0000256" key="1">
    <source>
        <dbReference type="ARBA" id="ARBA00004141"/>
    </source>
</evidence>
<name>A0AAE3WDE9_9RHOB</name>
<gene>
    <name evidence="7" type="ORF">NO357_11795</name>
</gene>
<dbReference type="EMBL" id="JANHAX010000003">
    <property type="protein sequence ID" value="MDQ2090584.1"/>
    <property type="molecule type" value="Genomic_DNA"/>
</dbReference>
<proteinExistence type="predicted"/>
<feature type="domain" description="NnrU" evidence="6">
    <location>
        <begin position="6"/>
        <end position="225"/>
    </location>
</feature>
<dbReference type="Proteomes" id="UP001226762">
    <property type="component" value="Unassembled WGS sequence"/>
</dbReference>
<keyword evidence="2 5" id="KW-0812">Transmembrane</keyword>
<dbReference type="AlphaFoldDB" id="A0AAE3WDE9"/>
<evidence type="ECO:0000256" key="3">
    <source>
        <dbReference type="ARBA" id="ARBA00022989"/>
    </source>
</evidence>